<dbReference type="STRING" id="659014.SAMN04487996_13044"/>
<dbReference type="Gene3D" id="3.40.50.1820">
    <property type="entry name" value="alpha/beta hydrolase"/>
    <property type="match status" value="1"/>
</dbReference>
<name>A0A1G8ADB6_9BACT</name>
<dbReference type="AlphaFoldDB" id="A0A1G8ADB6"/>
<protein>
    <submittedName>
        <fullName evidence="1">Enterochelin esterase</fullName>
    </submittedName>
</protein>
<dbReference type="InterPro" id="IPR050583">
    <property type="entry name" value="Mycobacterial_A85_antigen"/>
</dbReference>
<reference evidence="2" key="1">
    <citation type="submission" date="2016-10" db="EMBL/GenBank/DDBJ databases">
        <authorList>
            <person name="Varghese N."/>
            <person name="Submissions S."/>
        </authorList>
    </citation>
    <scope>NUCLEOTIDE SEQUENCE [LARGE SCALE GENOMIC DNA]</scope>
    <source>
        <strain evidence="2">DSM 25329</strain>
    </source>
</reference>
<evidence type="ECO:0000313" key="2">
    <source>
        <dbReference type="Proteomes" id="UP000198748"/>
    </source>
</evidence>
<proteinExistence type="predicted"/>
<dbReference type="SUPFAM" id="SSF53474">
    <property type="entry name" value="alpha/beta-Hydrolases"/>
    <property type="match status" value="1"/>
</dbReference>
<dbReference type="PANTHER" id="PTHR48098:SF6">
    <property type="entry name" value="FERRI-BACILLIBACTIN ESTERASE BESA"/>
    <property type="match status" value="1"/>
</dbReference>
<sequence length="262" mass="28933">MPVITSLPSTFLGREVVVTIVLPMHFNPNETYPLVLFNDGQDFGALHMAETAAALEAAGSIAPCVIAGIHANEARIHEYGVARQPDYAGRGGNAQLTTSFVLEELLPYLAKHYNIVQNGITYAGFSLGGLMALDAVWNHPDVFSQAGIFSGSLWWRQKALDEGYAETDRIMHEQIRVTKSTAPLSFWFQCGTWDEHDDRDGDGVIDSIQDTLECIAELERKGYAWGRDVCYVEVKEGMHNPETWAKVLPDFLVWASGRAGKA</sequence>
<organism evidence="1 2">
    <name type="scientific">Dyadobacter soli</name>
    <dbReference type="NCBI Taxonomy" id="659014"/>
    <lineage>
        <taxon>Bacteria</taxon>
        <taxon>Pseudomonadati</taxon>
        <taxon>Bacteroidota</taxon>
        <taxon>Cytophagia</taxon>
        <taxon>Cytophagales</taxon>
        <taxon>Spirosomataceae</taxon>
        <taxon>Dyadobacter</taxon>
    </lineage>
</organism>
<accession>A0A1G8ADB6</accession>
<dbReference type="PANTHER" id="PTHR48098">
    <property type="entry name" value="ENTEROCHELIN ESTERASE-RELATED"/>
    <property type="match status" value="1"/>
</dbReference>
<dbReference type="EMBL" id="FNAN01000030">
    <property type="protein sequence ID" value="SDH18340.1"/>
    <property type="molecule type" value="Genomic_DNA"/>
</dbReference>
<gene>
    <name evidence="1" type="ORF">SAMN04487996_13044</name>
</gene>
<dbReference type="Proteomes" id="UP000198748">
    <property type="component" value="Unassembled WGS sequence"/>
</dbReference>
<dbReference type="InterPro" id="IPR000801">
    <property type="entry name" value="Esterase-like"/>
</dbReference>
<dbReference type="RefSeq" id="WP_090157495.1">
    <property type="nucleotide sequence ID" value="NZ_FNAN01000030.1"/>
</dbReference>
<evidence type="ECO:0000313" key="1">
    <source>
        <dbReference type="EMBL" id="SDH18340.1"/>
    </source>
</evidence>
<keyword evidence="2" id="KW-1185">Reference proteome</keyword>
<dbReference type="InterPro" id="IPR029058">
    <property type="entry name" value="AB_hydrolase_fold"/>
</dbReference>
<dbReference type="OrthoDB" id="9784036at2"/>
<dbReference type="Pfam" id="PF00756">
    <property type="entry name" value="Esterase"/>
    <property type="match status" value="1"/>
</dbReference>